<feature type="domain" description="ATPase AAA-type core" evidence="1">
    <location>
        <begin position="99"/>
        <end position="187"/>
    </location>
</feature>
<evidence type="ECO:0000313" key="2">
    <source>
        <dbReference type="EMBL" id="BCT78096.1"/>
    </source>
</evidence>
<reference evidence="2 3" key="1">
    <citation type="journal article" date="2021" name="J. Biosci. Bioeng.">
        <title>Identification and characterization of a chc gene cluster responsible for the aromatization pathway of cyclohexanecarboxylate degradation in Sinomonas cyclohexanicum ATCC 51369.</title>
        <authorList>
            <person name="Yamamoto T."/>
            <person name="Hasegawa Y."/>
            <person name="Lau P.C.K."/>
            <person name="Iwaki H."/>
        </authorList>
    </citation>
    <scope>NUCLEOTIDE SEQUENCE [LARGE SCALE GENOMIC DNA]</scope>
    <source>
        <strain evidence="2 3">ATCC 51369</strain>
    </source>
</reference>
<keyword evidence="3" id="KW-1185">Reference proteome</keyword>
<evidence type="ECO:0000259" key="1">
    <source>
        <dbReference type="Pfam" id="PF13304"/>
    </source>
</evidence>
<dbReference type="SUPFAM" id="SSF52540">
    <property type="entry name" value="P-loop containing nucleoside triphosphate hydrolases"/>
    <property type="match status" value="1"/>
</dbReference>
<name>A0ABM7Q0K3_SINCY</name>
<dbReference type="CDD" id="cd00267">
    <property type="entry name" value="ABC_ATPase"/>
    <property type="match status" value="1"/>
</dbReference>
<dbReference type="InterPro" id="IPR003959">
    <property type="entry name" value="ATPase_AAA_core"/>
</dbReference>
<dbReference type="Gene3D" id="3.40.50.300">
    <property type="entry name" value="P-loop containing nucleotide triphosphate hydrolases"/>
    <property type="match status" value="1"/>
</dbReference>
<evidence type="ECO:0000313" key="3">
    <source>
        <dbReference type="Proteomes" id="UP001319861"/>
    </source>
</evidence>
<protein>
    <recommendedName>
        <fullName evidence="1">ATPase AAA-type core domain-containing protein</fullName>
    </recommendedName>
</protein>
<accession>A0ABM7Q0K3</accession>
<dbReference type="Pfam" id="PF13304">
    <property type="entry name" value="AAA_21"/>
    <property type="match status" value="1"/>
</dbReference>
<sequence length="451" mass="49570">MGRLAVGPVEVITDGVSARQIGETTGQTLIDMASGTKSFINVVDEAVEFDPAFNGQVQEIEARANEFFSLMGYPHYRLSMDLKAPKAWFVGQTPEWKVTTAHPAEGEESFTLSGLSTAEQRWAVAAVQWALAGVDDHNKPRVLLIDEPERGLHRLREKDLPSALSRLCAKDPGLTVLTASHSPAFLDLRSNSEILKTTRLLGSPTTVHRIDSAVTGTLSQISHQLGLTVGDVLQLTRVFVLVEGQHDEIVLGHLLADDLGKASAQILALRGAKGLRSVAEAKFLFTATEATFLIVLDGLPMERIQPIWDEARRHAEAGSSKDARRALDKLKQVPGGGEVKWLQELGQAALETAKLDRIHVHGLTGRDIVVYLPEACFMTTPVPWQELERAYEAYKRHGAPAGRLDFKDWLRKNHGAHFTPETILHAAQAASEIREIQDIGLTLQSMARFSW</sequence>
<dbReference type="Proteomes" id="UP001319861">
    <property type="component" value="Chromosome"/>
</dbReference>
<organism evidence="2 3">
    <name type="scientific">Sinomonas cyclohexanicum</name>
    <name type="common">Corynebacterium cyclohexanicum</name>
    <dbReference type="NCBI Taxonomy" id="322009"/>
    <lineage>
        <taxon>Bacteria</taxon>
        <taxon>Bacillati</taxon>
        <taxon>Actinomycetota</taxon>
        <taxon>Actinomycetes</taxon>
        <taxon>Micrococcales</taxon>
        <taxon>Micrococcaceae</taxon>
        <taxon>Sinomonas</taxon>
    </lineage>
</organism>
<gene>
    <name evidence="2" type="ORF">SCMU_39380</name>
</gene>
<dbReference type="EMBL" id="AP024525">
    <property type="protein sequence ID" value="BCT78096.1"/>
    <property type="molecule type" value="Genomic_DNA"/>
</dbReference>
<dbReference type="InterPro" id="IPR027417">
    <property type="entry name" value="P-loop_NTPase"/>
</dbReference>
<proteinExistence type="predicted"/>